<evidence type="ECO:0000313" key="1">
    <source>
        <dbReference type="EMBL" id="CAG8441702.1"/>
    </source>
</evidence>
<accession>A0ACA9JZD4</accession>
<comment type="caution">
    <text evidence="1">The sequence shown here is derived from an EMBL/GenBank/DDBJ whole genome shotgun (WGS) entry which is preliminary data.</text>
</comment>
<protein>
    <submittedName>
        <fullName evidence="1">10751_t:CDS:1</fullName>
    </submittedName>
</protein>
<sequence>TNGDFPFLTRATFDQLISEFLSNRKPMQQRKTCPLHIKEASEVTVFLFSVFTVFGPPYILQSDNGQEFIAQIIHELLKEDLSNLIEGDEDSENVDNSDYDDFNDTNNYKELLQHVNVSQDKVSESIQTFNDSAVLDDRLLIIPSSQFSIPLSNIIEDDYTIKQCASKDNINKQTHFVNYEDIETSNA</sequence>
<organism evidence="1 2">
    <name type="scientific">Dentiscutata heterogama</name>
    <dbReference type="NCBI Taxonomy" id="1316150"/>
    <lineage>
        <taxon>Eukaryota</taxon>
        <taxon>Fungi</taxon>
        <taxon>Fungi incertae sedis</taxon>
        <taxon>Mucoromycota</taxon>
        <taxon>Glomeromycotina</taxon>
        <taxon>Glomeromycetes</taxon>
        <taxon>Diversisporales</taxon>
        <taxon>Gigasporaceae</taxon>
        <taxon>Dentiscutata</taxon>
    </lineage>
</organism>
<gene>
    <name evidence="1" type="ORF">DHETER_LOCUS305</name>
</gene>
<keyword evidence="2" id="KW-1185">Reference proteome</keyword>
<name>A0ACA9JZD4_9GLOM</name>
<dbReference type="EMBL" id="CAJVPU010000134">
    <property type="protein sequence ID" value="CAG8441702.1"/>
    <property type="molecule type" value="Genomic_DNA"/>
</dbReference>
<dbReference type="Proteomes" id="UP000789702">
    <property type="component" value="Unassembled WGS sequence"/>
</dbReference>
<proteinExistence type="predicted"/>
<reference evidence="1" key="1">
    <citation type="submission" date="2021-06" db="EMBL/GenBank/DDBJ databases">
        <authorList>
            <person name="Kallberg Y."/>
            <person name="Tangrot J."/>
            <person name="Rosling A."/>
        </authorList>
    </citation>
    <scope>NUCLEOTIDE SEQUENCE</scope>
    <source>
        <strain evidence="1">IL203A</strain>
    </source>
</reference>
<evidence type="ECO:0000313" key="2">
    <source>
        <dbReference type="Proteomes" id="UP000789702"/>
    </source>
</evidence>
<feature type="non-terminal residue" evidence="1">
    <location>
        <position position="1"/>
    </location>
</feature>